<protein>
    <submittedName>
        <fullName evidence="7">RNA polymerase sigma factor</fullName>
    </submittedName>
</protein>
<dbReference type="InterPro" id="IPR039425">
    <property type="entry name" value="RNA_pol_sigma-70-like"/>
</dbReference>
<evidence type="ECO:0000313" key="7">
    <source>
        <dbReference type="EMBL" id="TQV83900.1"/>
    </source>
</evidence>
<dbReference type="RefSeq" id="WP_142895135.1">
    <property type="nucleotide sequence ID" value="NZ_ML660052.1"/>
</dbReference>
<comment type="similarity">
    <text evidence="1">Belongs to the sigma-70 factor family. ECF subfamily.</text>
</comment>
<dbReference type="GO" id="GO:0003677">
    <property type="term" value="F:DNA binding"/>
    <property type="evidence" value="ECO:0007669"/>
    <property type="project" value="InterPro"/>
</dbReference>
<evidence type="ECO:0000313" key="8">
    <source>
        <dbReference type="Proteomes" id="UP000315252"/>
    </source>
</evidence>
<dbReference type="EMBL" id="VHSH01000001">
    <property type="protein sequence ID" value="TQV83900.1"/>
    <property type="molecule type" value="Genomic_DNA"/>
</dbReference>
<evidence type="ECO:0000256" key="3">
    <source>
        <dbReference type="ARBA" id="ARBA00023082"/>
    </source>
</evidence>
<evidence type="ECO:0000256" key="2">
    <source>
        <dbReference type="ARBA" id="ARBA00023015"/>
    </source>
</evidence>
<dbReference type="SUPFAM" id="SSF88659">
    <property type="entry name" value="Sigma3 and sigma4 domains of RNA polymerase sigma factors"/>
    <property type="match status" value="1"/>
</dbReference>
<keyword evidence="2" id="KW-0805">Transcription regulation</keyword>
<accession>A0A545U354</accession>
<gene>
    <name evidence="7" type="ORF">FKG95_04810</name>
</gene>
<comment type="caution">
    <text evidence="7">The sequence shown here is derived from an EMBL/GenBank/DDBJ whole genome shotgun (WGS) entry which is preliminary data.</text>
</comment>
<dbReference type="Gene3D" id="1.10.1740.10">
    <property type="match status" value="1"/>
</dbReference>
<dbReference type="InterPro" id="IPR036388">
    <property type="entry name" value="WH-like_DNA-bd_sf"/>
</dbReference>
<evidence type="ECO:0000259" key="5">
    <source>
        <dbReference type="Pfam" id="PF08281"/>
    </source>
</evidence>
<dbReference type="InterPro" id="IPR013324">
    <property type="entry name" value="RNA_pol_sigma_r3/r4-like"/>
</dbReference>
<dbReference type="Gene3D" id="1.10.10.10">
    <property type="entry name" value="Winged helix-like DNA-binding domain superfamily/Winged helix DNA-binding domain"/>
    <property type="match status" value="1"/>
</dbReference>
<dbReference type="Proteomes" id="UP000315252">
    <property type="component" value="Unassembled WGS sequence"/>
</dbReference>
<dbReference type="SUPFAM" id="SSF88946">
    <property type="entry name" value="Sigma2 domain of RNA polymerase sigma factors"/>
    <property type="match status" value="1"/>
</dbReference>
<keyword evidence="3" id="KW-0731">Sigma factor</keyword>
<feature type="domain" description="RNA polymerase sigma factor 70 region 4 type 2" evidence="5">
    <location>
        <begin position="108"/>
        <end position="158"/>
    </location>
</feature>
<keyword evidence="4" id="KW-0804">Transcription</keyword>
<dbReference type="Pfam" id="PF08281">
    <property type="entry name" value="Sigma70_r4_2"/>
    <property type="match status" value="1"/>
</dbReference>
<dbReference type="InterPro" id="IPR013325">
    <property type="entry name" value="RNA_pol_sigma_r2"/>
</dbReference>
<dbReference type="PANTHER" id="PTHR43133:SF25">
    <property type="entry name" value="RNA POLYMERASE SIGMA FACTOR RFAY-RELATED"/>
    <property type="match status" value="1"/>
</dbReference>
<dbReference type="Pfam" id="PF22029">
    <property type="entry name" value="PhyR_sigma2"/>
    <property type="match status" value="1"/>
</dbReference>
<evidence type="ECO:0000256" key="4">
    <source>
        <dbReference type="ARBA" id="ARBA00023163"/>
    </source>
</evidence>
<dbReference type="GO" id="GO:0006352">
    <property type="term" value="P:DNA-templated transcription initiation"/>
    <property type="evidence" value="ECO:0007669"/>
    <property type="project" value="InterPro"/>
</dbReference>
<dbReference type="OrthoDB" id="9803470at2"/>
<sequence length="176" mass="19711">MSERTDGFEQALIDLLPRLRRFGCSLTGSLDTADDLVQASCERALTRVHQWMPGTRLDSWVFSIMQSIWHNELRSRKVRRGTGLADTEHLVDVSAESEVEAGLLLGDLEKVFARFPEQQRTLLMLVSVEGYSYKEASEILDIPIGTVMSRLSRARLTLAEHMSDFLPEAASGEGLT</sequence>
<dbReference type="GO" id="GO:0016987">
    <property type="term" value="F:sigma factor activity"/>
    <property type="evidence" value="ECO:0007669"/>
    <property type="project" value="UniProtKB-KW"/>
</dbReference>
<feature type="domain" description="PhyR sigma2" evidence="6">
    <location>
        <begin position="15"/>
        <end position="65"/>
    </location>
</feature>
<dbReference type="CDD" id="cd06171">
    <property type="entry name" value="Sigma70_r4"/>
    <property type="match status" value="1"/>
</dbReference>
<organism evidence="7 8">
    <name type="scientific">Denitrobaculum tricleocarpae</name>
    <dbReference type="NCBI Taxonomy" id="2591009"/>
    <lineage>
        <taxon>Bacteria</taxon>
        <taxon>Pseudomonadati</taxon>
        <taxon>Pseudomonadota</taxon>
        <taxon>Alphaproteobacteria</taxon>
        <taxon>Rhodospirillales</taxon>
        <taxon>Rhodospirillaceae</taxon>
        <taxon>Denitrobaculum</taxon>
    </lineage>
</organism>
<evidence type="ECO:0000259" key="6">
    <source>
        <dbReference type="Pfam" id="PF22029"/>
    </source>
</evidence>
<evidence type="ECO:0000256" key="1">
    <source>
        <dbReference type="ARBA" id="ARBA00010641"/>
    </source>
</evidence>
<name>A0A545U354_9PROT</name>
<proteinExistence type="inferred from homology"/>
<dbReference type="InterPro" id="IPR013249">
    <property type="entry name" value="RNA_pol_sigma70_r4_t2"/>
</dbReference>
<dbReference type="InterPro" id="IPR014284">
    <property type="entry name" value="RNA_pol_sigma-70_dom"/>
</dbReference>
<dbReference type="PANTHER" id="PTHR43133">
    <property type="entry name" value="RNA POLYMERASE ECF-TYPE SIGMA FACTO"/>
    <property type="match status" value="1"/>
</dbReference>
<dbReference type="InterPro" id="IPR053866">
    <property type="entry name" value="PhyR_sigma2"/>
</dbReference>
<dbReference type="NCBIfam" id="TIGR02937">
    <property type="entry name" value="sigma70-ECF"/>
    <property type="match status" value="1"/>
</dbReference>
<keyword evidence="8" id="KW-1185">Reference proteome</keyword>
<reference evidence="7 8" key="1">
    <citation type="submission" date="2019-06" db="EMBL/GenBank/DDBJ databases">
        <title>Whole genome sequence for Rhodospirillaceae sp. R148.</title>
        <authorList>
            <person name="Wang G."/>
        </authorList>
    </citation>
    <scope>NUCLEOTIDE SEQUENCE [LARGE SCALE GENOMIC DNA]</scope>
    <source>
        <strain evidence="7 8">R148</strain>
    </source>
</reference>
<dbReference type="AlphaFoldDB" id="A0A545U354"/>